<protein>
    <submittedName>
        <fullName evidence="1">Uncharacterized protein</fullName>
    </submittedName>
</protein>
<organism evidence="1 2">
    <name type="scientific">Elysia crispata</name>
    <name type="common">lettuce slug</name>
    <dbReference type="NCBI Taxonomy" id="231223"/>
    <lineage>
        <taxon>Eukaryota</taxon>
        <taxon>Metazoa</taxon>
        <taxon>Spiralia</taxon>
        <taxon>Lophotrochozoa</taxon>
        <taxon>Mollusca</taxon>
        <taxon>Gastropoda</taxon>
        <taxon>Heterobranchia</taxon>
        <taxon>Euthyneura</taxon>
        <taxon>Panpulmonata</taxon>
        <taxon>Sacoglossa</taxon>
        <taxon>Placobranchoidea</taxon>
        <taxon>Plakobranchidae</taxon>
        <taxon>Elysia</taxon>
    </lineage>
</organism>
<dbReference type="AlphaFoldDB" id="A0AAE1B2L6"/>
<evidence type="ECO:0000313" key="2">
    <source>
        <dbReference type="Proteomes" id="UP001283361"/>
    </source>
</evidence>
<evidence type="ECO:0000313" key="1">
    <source>
        <dbReference type="EMBL" id="KAK3797756.1"/>
    </source>
</evidence>
<dbReference type="Proteomes" id="UP001283361">
    <property type="component" value="Unassembled WGS sequence"/>
</dbReference>
<feature type="non-terminal residue" evidence="1">
    <location>
        <position position="109"/>
    </location>
</feature>
<reference evidence="1" key="1">
    <citation type="journal article" date="2023" name="G3 (Bethesda)">
        <title>A reference genome for the long-term kleptoplast-retaining sea slug Elysia crispata morphotype clarki.</title>
        <authorList>
            <person name="Eastman K.E."/>
            <person name="Pendleton A.L."/>
            <person name="Shaikh M.A."/>
            <person name="Suttiyut T."/>
            <person name="Ogas R."/>
            <person name="Tomko P."/>
            <person name="Gavelis G."/>
            <person name="Widhalm J.R."/>
            <person name="Wisecaver J.H."/>
        </authorList>
    </citation>
    <scope>NUCLEOTIDE SEQUENCE</scope>
    <source>
        <strain evidence="1">ECLA1</strain>
    </source>
</reference>
<accession>A0AAE1B2L6</accession>
<dbReference type="EMBL" id="JAWDGP010000744">
    <property type="protein sequence ID" value="KAK3797756.1"/>
    <property type="molecule type" value="Genomic_DNA"/>
</dbReference>
<comment type="caution">
    <text evidence="1">The sequence shown here is derived from an EMBL/GenBank/DDBJ whole genome shotgun (WGS) entry which is preliminary data.</text>
</comment>
<sequence>MRSTSSTRILHLNILYPNPSSQHPLPESFISHIHSYPNPPHPLISTSSTRILHPTSPILPLPESFISTSSTRILHLNIFYPNPSSQHPHLRILHLNILYPNPSSTNTNP</sequence>
<gene>
    <name evidence="1" type="ORF">RRG08_013446</name>
</gene>
<proteinExistence type="predicted"/>
<name>A0AAE1B2L6_9GAST</name>
<keyword evidence="2" id="KW-1185">Reference proteome</keyword>